<proteinExistence type="predicted"/>
<feature type="non-terminal residue" evidence="2">
    <location>
        <position position="1"/>
    </location>
</feature>
<name>A0AAD6V3P2_9AGAR</name>
<dbReference type="AlphaFoldDB" id="A0AAD6V3P2"/>
<evidence type="ECO:0000313" key="3">
    <source>
        <dbReference type="Proteomes" id="UP001219525"/>
    </source>
</evidence>
<keyword evidence="3" id="KW-1185">Reference proteome</keyword>
<dbReference type="EMBL" id="JARJCW010000056">
    <property type="protein sequence ID" value="KAJ7202071.1"/>
    <property type="molecule type" value="Genomic_DNA"/>
</dbReference>
<evidence type="ECO:0000313" key="2">
    <source>
        <dbReference type="EMBL" id="KAJ7202071.1"/>
    </source>
</evidence>
<gene>
    <name evidence="2" type="ORF">GGX14DRAFT_311719</name>
</gene>
<reference evidence="2" key="1">
    <citation type="submission" date="2023-03" db="EMBL/GenBank/DDBJ databases">
        <title>Massive genome expansion in bonnet fungi (Mycena s.s.) driven by repeated elements and novel gene families across ecological guilds.</title>
        <authorList>
            <consortium name="Lawrence Berkeley National Laboratory"/>
            <person name="Harder C.B."/>
            <person name="Miyauchi S."/>
            <person name="Viragh M."/>
            <person name="Kuo A."/>
            <person name="Thoen E."/>
            <person name="Andreopoulos B."/>
            <person name="Lu D."/>
            <person name="Skrede I."/>
            <person name="Drula E."/>
            <person name="Henrissat B."/>
            <person name="Morin E."/>
            <person name="Kohler A."/>
            <person name="Barry K."/>
            <person name="LaButti K."/>
            <person name="Morin E."/>
            <person name="Salamov A."/>
            <person name="Lipzen A."/>
            <person name="Mereny Z."/>
            <person name="Hegedus B."/>
            <person name="Baldrian P."/>
            <person name="Stursova M."/>
            <person name="Weitz H."/>
            <person name="Taylor A."/>
            <person name="Grigoriev I.V."/>
            <person name="Nagy L.G."/>
            <person name="Martin F."/>
            <person name="Kauserud H."/>
        </authorList>
    </citation>
    <scope>NUCLEOTIDE SEQUENCE</scope>
    <source>
        <strain evidence="2">9144</strain>
    </source>
</reference>
<accession>A0AAD6V3P2</accession>
<feature type="non-terminal residue" evidence="2">
    <location>
        <position position="720"/>
    </location>
</feature>
<sequence>VYCKCKPHVALSLEGEYLLKNWTSHKQSCELCKLAVREACALSTAVQLALHGIPVTTNTLQQRSKWTDYEKRRLYQSLTTMARWLVYSSTGSIFAKGCLGLTTSLTHTCSGCAAVATLPGFKRAVRDARARAQLPVDKFTAAITKKMAHTPTILSEIAAAKVKANLARPAVIKLLSSKAMYGPVGAYLSLFQQAQQGDLDDQESFVAICEQFTDKVTRNKDPTGHAIHGIRYHPTFIKYSTLMRSFGPRSGAQYELLASMTGGISPRQLRYVSINRSHHSVHGPGPWTLLPDTQTFSAVQFGERMNYTGPWICAGDGTKLRPLLTTSTEYSEKGSAHVVGSTLPLGDVLFKSSEEQTKIITAIDGAKAIATQVWVLAIKIPLPGMPLFSVTFVANQGTMKAVEYRDLHLQLRSLCGKAGLKLLVSGADGAKAEVNAQQMMMNVDTPQRLSYTNTKYGLFMSAPVYSDTGPHIAVTDPDHARKTIRNNFLYGTHLLSIGCLFLCHAVLMSLLAITGCVLYVKDIFNPDKQDDGAARRLFINALSSFLVDSKGELIHPDFGGLFFILLVLAHLEHYPNVPFMPWHYGSHFLEHFYGVSRSFISDFSFGQLIEMYKHIALRQMILASGQYSVKKEKDSNNGYTFEFVDSKLTPKDIAALKQIPSRADIDRACETAWNEAAALMSQFCKIRIPSLPLTPSDLHPQFRTANGPGRVDEDTESDEE</sequence>
<dbReference type="Proteomes" id="UP001219525">
    <property type="component" value="Unassembled WGS sequence"/>
</dbReference>
<protein>
    <submittedName>
        <fullName evidence="2">Uncharacterized protein</fullName>
    </submittedName>
</protein>
<feature type="region of interest" description="Disordered" evidence="1">
    <location>
        <begin position="697"/>
        <end position="720"/>
    </location>
</feature>
<comment type="caution">
    <text evidence="2">The sequence shown here is derived from an EMBL/GenBank/DDBJ whole genome shotgun (WGS) entry which is preliminary data.</text>
</comment>
<evidence type="ECO:0000256" key="1">
    <source>
        <dbReference type="SAM" id="MobiDB-lite"/>
    </source>
</evidence>
<organism evidence="2 3">
    <name type="scientific">Mycena pura</name>
    <dbReference type="NCBI Taxonomy" id="153505"/>
    <lineage>
        <taxon>Eukaryota</taxon>
        <taxon>Fungi</taxon>
        <taxon>Dikarya</taxon>
        <taxon>Basidiomycota</taxon>
        <taxon>Agaricomycotina</taxon>
        <taxon>Agaricomycetes</taxon>
        <taxon>Agaricomycetidae</taxon>
        <taxon>Agaricales</taxon>
        <taxon>Marasmiineae</taxon>
        <taxon>Mycenaceae</taxon>
        <taxon>Mycena</taxon>
    </lineage>
</organism>